<dbReference type="InterPro" id="IPR029044">
    <property type="entry name" value="Nucleotide-diphossugar_trans"/>
</dbReference>
<protein>
    <recommendedName>
        <fullName evidence="2">MobA-like NTP transferase domain-containing protein</fullName>
    </recommendedName>
</protein>
<evidence type="ECO:0000313" key="4">
    <source>
        <dbReference type="Proteomes" id="UP001317629"/>
    </source>
</evidence>
<evidence type="ECO:0000313" key="3">
    <source>
        <dbReference type="EMBL" id="BDV33307.1"/>
    </source>
</evidence>
<dbReference type="InterPro" id="IPR025877">
    <property type="entry name" value="MobA-like_NTP_Trfase"/>
</dbReference>
<evidence type="ECO:0000259" key="2">
    <source>
        <dbReference type="Pfam" id="PF12804"/>
    </source>
</evidence>
<dbReference type="PANTHER" id="PTHR43777">
    <property type="entry name" value="MOLYBDENUM COFACTOR CYTIDYLYLTRANSFERASE"/>
    <property type="match status" value="1"/>
</dbReference>
<gene>
    <name evidence="3" type="ORF">SS37A_08360</name>
</gene>
<keyword evidence="1" id="KW-0460">Magnesium</keyword>
<dbReference type="RefSeq" id="WP_281930689.1">
    <property type="nucleotide sequence ID" value="NZ_AP027142.1"/>
</dbReference>
<dbReference type="CDD" id="cd04182">
    <property type="entry name" value="GT_2_like_f"/>
    <property type="match status" value="1"/>
</dbReference>
<dbReference type="Proteomes" id="UP001317629">
    <property type="component" value="Chromosome"/>
</dbReference>
<keyword evidence="4" id="KW-1185">Reference proteome</keyword>
<dbReference type="EMBL" id="AP027142">
    <property type="protein sequence ID" value="BDV33307.1"/>
    <property type="molecule type" value="Genomic_DNA"/>
</dbReference>
<organism evidence="3 4">
    <name type="scientific">Methylocystis iwaonis</name>
    <dbReference type="NCBI Taxonomy" id="2885079"/>
    <lineage>
        <taxon>Bacteria</taxon>
        <taxon>Pseudomonadati</taxon>
        <taxon>Pseudomonadota</taxon>
        <taxon>Alphaproteobacteria</taxon>
        <taxon>Hyphomicrobiales</taxon>
        <taxon>Methylocystaceae</taxon>
        <taxon>Methylocystis</taxon>
    </lineage>
</organism>
<dbReference type="SUPFAM" id="SSF53448">
    <property type="entry name" value="Nucleotide-diphospho-sugar transferases"/>
    <property type="match status" value="1"/>
</dbReference>
<feature type="domain" description="MobA-like NTP transferase" evidence="2">
    <location>
        <begin position="9"/>
        <end position="170"/>
    </location>
</feature>
<reference evidence="3 4" key="1">
    <citation type="journal article" date="2023" name="Int. J. Syst. Evol. Microbiol.">
        <title>Methylocystis iwaonis sp. nov., a type II methane-oxidizing bacterium from surface soil of a rice paddy field in Japan, and emended description of the genus Methylocystis (ex Whittenbury et al. 1970) Bowman et al. 1993.</title>
        <authorList>
            <person name="Kaise H."/>
            <person name="Sawadogo J.B."/>
            <person name="Alam M.S."/>
            <person name="Ueno C."/>
            <person name="Dianou D."/>
            <person name="Shinjo R."/>
            <person name="Asakawa S."/>
        </authorList>
    </citation>
    <scope>NUCLEOTIDE SEQUENCE [LARGE SCALE GENOMIC DNA]</scope>
    <source>
        <strain evidence="3 4">SS37A-Re</strain>
    </source>
</reference>
<dbReference type="Gene3D" id="3.90.550.10">
    <property type="entry name" value="Spore Coat Polysaccharide Biosynthesis Protein SpsA, Chain A"/>
    <property type="match status" value="1"/>
</dbReference>
<sequence length="204" mass="21503">MRRAPVVAAIILAAGRGARFGADENKLLAPLDGQPLLRHVAETALASRACRVVVVTGHEQREVAAALAGLPVSYAHNMDFSSGLASSLRIGLAAADQVDGALILLGDMPDVSAPVLDALITAFEATPHCAAVVPVCHGERGNPVLLARGLFPQLAQLRGDEGARRLLRRVDGVVELSIDDARILADVDTPADLVRLTRSRYLRS</sequence>
<proteinExistence type="predicted"/>
<evidence type="ECO:0000256" key="1">
    <source>
        <dbReference type="ARBA" id="ARBA00022842"/>
    </source>
</evidence>
<dbReference type="PANTHER" id="PTHR43777:SF1">
    <property type="entry name" value="MOLYBDENUM COFACTOR CYTIDYLYLTRANSFERASE"/>
    <property type="match status" value="1"/>
</dbReference>
<name>A0ABM8E661_9HYPH</name>
<accession>A0ABM8E661</accession>
<dbReference type="Pfam" id="PF12804">
    <property type="entry name" value="NTP_transf_3"/>
    <property type="match status" value="1"/>
</dbReference>